<dbReference type="PROSITE" id="PS50995">
    <property type="entry name" value="HTH_MARR_2"/>
    <property type="match status" value="1"/>
</dbReference>
<evidence type="ECO:0000313" key="3">
    <source>
        <dbReference type="Proteomes" id="UP000664288"/>
    </source>
</evidence>
<name>A0ABS3J7A1_9HYPH</name>
<proteinExistence type="predicted"/>
<dbReference type="PANTHER" id="PTHR33164">
    <property type="entry name" value="TRANSCRIPTIONAL REGULATOR, MARR FAMILY"/>
    <property type="match status" value="1"/>
</dbReference>
<reference evidence="2 3" key="1">
    <citation type="submission" date="2021-03" db="EMBL/GenBank/DDBJ databases">
        <title>Whole genome sequence of Jiella sp. MQZ13P-4.</title>
        <authorList>
            <person name="Tuo L."/>
        </authorList>
    </citation>
    <scope>NUCLEOTIDE SEQUENCE [LARGE SCALE GENOMIC DNA]</scope>
    <source>
        <strain evidence="2 3">MQZ13P-4</strain>
    </source>
</reference>
<dbReference type="SMART" id="SM00347">
    <property type="entry name" value="HTH_MARR"/>
    <property type="match status" value="1"/>
</dbReference>
<dbReference type="RefSeq" id="WP_207352152.1">
    <property type="nucleotide sequence ID" value="NZ_JAFMPY010000022.1"/>
</dbReference>
<dbReference type="Proteomes" id="UP000664288">
    <property type="component" value="Unassembled WGS sequence"/>
</dbReference>
<dbReference type="InterPro" id="IPR036390">
    <property type="entry name" value="WH_DNA-bd_sf"/>
</dbReference>
<dbReference type="EMBL" id="JAFMPY010000022">
    <property type="protein sequence ID" value="MBO0905517.1"/>
    <property type="molecule type" value="Genomic_DNA"/>
</dbReference>
<dbReference type="Pfam" id="PF01047">
    <property type="entry name" value="MarR"/>
    <property type="match status" value="1"/>
</dbReference>
<dbReference type="InterPro" id="IPR039422">
    <property type="entry name" value="MarR/SlyA-like"/>
</dbReference>
<dbReference type="InterPro" id="IPR036388">
    <property type="entry name" value="WH-like_DNA-bd_sf"/>
</dbReference>
<dbReference type="SUPFAM" id="SSF46785">
    <property type="entry name" value="Winged helix' DNA-binding domain"/>
    <property type="match status" value="1"/>
</dbReference>
<sequence length="163" mass="17218">MTEDVVRALGLLCLGTHLKRLGERLQSETDTVIAARGLAISASQYPYLACLDRLGPLTLGELAEAVGVSQPGATRTVNALVGQGVLAAEPAPDDQRRKIVALSAEGRRLVAIGRAEIWPRIAAAVGDLCADLDGPILDQLNAIEDRLRQKPLAERAPPPSGKD</sequence>
<evidence type="ECO:0000313" key="2">
    <source>
        <dbReference type="EMBL" id="MBO0905517.1"/>
    </source>
</evidence>
<accession>A0ABS3J7A1</accession>
<dbReference type="Gene3D" id="1.10.10.10">
    <property type="entry name" value="Winged helix-like DNA-binding domain superfamily/Winged helix DNA-binding domain"/>
    <property type="match status" value="1"/>
</dbReference>
<gene>
    <name evidence="2" type="ORF">J1C47_17875</name>
</gene>
<evidence type="ECO:0000259" key="1">
    <source>
        <dbReference type="PROSITE" id="PS50995"/>
    </source>
</evidence>
<dbReference type="PANTHER" id="PTHR33164:SF43">
    <property type="entry name" value="HTH-TYPE TRANSCRIPTIONAL REPRESSOR YETL"/>
    <property type="match status" value="1"/>
</dbReference>
<dbReference type="InterPro" id="IPR000835">
    <property type="entry name" value="HTH_MarR-typ"/>
</dbReference>
<organism evidence="2 3">
    <name type="scientific">Jiella sonneratiae</name>
    <dbReference type="NCBI Taxonomy" id="2816856"/>
    <lineage>
        <taxon>Bacteria</taxon>
        <taxon>Pseudomonadati</taxon>
        <taxon>Pseudomonadota</taxon>
        <taxon>Alphaproteobacteria</taxon>
        <taxon>Hyphomicrobiales</taxon>
        <taxon>Aurantimonadaceae</taxon>
        <taxon>Jiella</taxon>
    </lineage>
</organism>
<comment type="caution">
    <text evidence="2">The sequence shown here is derived from an EMBL/GenBank/DDBJ whole genome shotgun (WGS) entry which is preliminary data.</text>
</comment>
<feature type="domain" description="HTH marR-type" evidence="1">
    <location>
        <begin position="11"/>
        <end position="149"/>
    </location>
</feature>
<keyword evidence="3" id="KW-1185">Reference proteome</keyword>
<protein>
    <submittedName>
        <fullName evidence="2">MarR family transcriptional regulator</fullName>
    </submittedName>
</protein>